<dbReference type="PATRIC" id="fig|864069.3.peg.6391"/>
<proteinExistence type="predicted"/>
<reference evidence="2 3" key="1">
    <citation type="submission" date="2012-02" db="EMBL/GenBank/DDBJ databases">
        <title>Improved High-Quality Draft sequence of Microvirga sp. WSM3557.</title>
        <authorList>
            <consortium name="US DOE Joint Genome Institute"/>
            <person name="Lucas S."/>
            <person name="Han J."/>
            <person name="Lapidus A."/>
            <person name="Cheng J.-F."/>
            <person name="Goodwin L."/>
            <person name="Pitluck S."/>
            <person name="Peters L."/>
            <person name="Zhang X."/>
            <person name="Detter J.C."/>
            <person name="Han C."/>
            <person name="Tapia R."/>
            <person name="Land M."/>
            <person name="Hauser L."/>
            <person name="Kyrpides N."/>
            <person name="Ivanova N."/>
            <person name="Pagani I."/>
            <person name="Brau L."/>
            <person name="Yates R."/>
            <person name="O'Hara G."/>
            <person name="Rui T."/>
            <person name="Howieson J."/>
            <person name="Reeve W."/>
            <person name="Woyke T."/>
        </authorList>
    </citation>
    <scope>NUCLEOTIDE SEQUENCE [LARGE SCALE GENOMIC DNA]</scope>
    <source>
        <strain evidence="2 3">WSM3557</strain>
    </source>
</reference>
<keyword evidence="3" id="KW-1185">Reference proteome</keyword>
<feature type="region of interest" description="Disordered" evidence="1">
    <location>
        <begin position="1"/>
        <end position="42"/>
    </location>
</feature>
<dbReference type="EMBL" id="JH660647">
    <property type="protein sequence ID" value="EIM25239.1"/>
    <property type="molecule type" value="Genomic_DNA"/>
</dbReference>
<protein>
    <submittedName>
        <fullName evidence="2">Uncharacterized protein</fullName>
    </submittedName>
</protein>
<dbReference type="HOGENOM" id="CLU_2880858_0_0_5"/>
<evidence type="ECO:0000313" key="3">
    <source>
        <dbReference type="Proteomes" id="UP000003947"/>
    </source>
</evidence>
<evidence type="ECO:0000313" key="2">
    <source>
        <dbReference type="EMBL" id="EIM25239.1"/>
    </source>
</evidence>
<name>I4YMP7_9HYPH</name>
<dbReference type="STRING" id="864069.MicloDRAFT_00059610"/>
<sequence length="63" mass="6670">MLTLPGNEPMIAGYGQNRIETPATGRTRETGQGAFGGDQWNSKATSEVDDFAAPRGLGIAELF</sequence>
<gene>
    <name evidence="2" type="ORF">MicloDRAFT_00059610</name>
</gene>
<accession>I4YMP7</accession>
<dbReference type="Proteomes" id="UP000003947">
    <property type="component" value="Unassembled WGS sequence"/>
</dbReference>
<evidence type="ECO:0000256" key="1">
    <source>
        <dbReference type="SAM" id="MobiDB-lite"/>
    </source>
</evidence>
<organism evidence="2 3">
    <name type="scientific">Microvirga lotononidis</name>
    <dbReference type="NCBI Taxonomy" id="864069"/>
    <lineage>
        <taxon>Bacteria</taxon>
        <taxon>Pseudomonadati</taxon>
        <taxon>Pseudomonadota</taxon>
        <taxon>Alphaproteobacteria</taxon>
        <taxon>Hyphomicrobiales</taxon>
        <taxon>Methylobacteriaceae</taxon>
        <taxon>Microvirga</taxon>
    </lineage>
</organism>
<dbReference type="AlphaFoldDB" id="I4YMP7"/>